<dbReference type="EMBL" id="NLFK01000006">
    <property type="protein sequence ID" value="OZN24796.1"/>
    <property type="molecule type" value="Genomic_DNA"/>
</dbReference>
<keyword evidence="4" id="KW-0411">Iron-sulfur</keyword>
<dbReference type="PROSITE" id="PS00365">
    <property type="entry name" value="NIR_SIR"/>
    <property type="match status" value="1"/>
</dbReference>
<evidence type="ECO:0000256" key="4">
    <source>
        <dbReference type="ARBA" id="ARBA00023014"/>
    </source>
</evidence>
<reference evidence="5 6" key="1">
    <citation type="submission" date="2017-07" db="EMBL/GenBank/DDBJ databases">
        <title>Virulence factors identified in Actinobacillus seminis.</title>
        <authorList>
            <person name="Negrete-Abascal E."/>
            <person name="Vaca-Pacheco S."/>
            <person name="Montes-Garcia F."/>
            <person name="Leyto-Gil A.M."/>
            <person name="Fragoso-Garcia E."/>
            <person name="Carvente-Garcia R."/>
            <person name="Perez-Agueros S."/>
            <person name="Castelan-Sanchez H.G."/>
            <person name="Garcia-Molina A."/>
            <person name="Villamar T.E."/>
            <person name="Vazquez-Cruz C."/>
        </authorList>
    </citation>
    <scope>NUCLEOTIDE SEQUENCE [LARGE SCALE GENOMIC DNA]</scope>
    <source>
        <strain evidence="5 6">ATCC 15768</strain>
    </source>
</reference>
<dbReference type="SUPFAM" id="SSF56014">
    <property type="entry name" value="Nitrite and sulphite reductase 4Fe-4S domain-like"/>
    <property type="match status" value="1"/>
</dbReference>
<dbReference type="InterPro" id="IPR045854">
    <property type="entry name" value="NO2/SO3_Rdtase_4Fe4S_sf"/>
</dbReference>
<keyword evidence="3" id="KW-0408">Iron</keyword>
<dbReference type="InterPro" id="IPR045169">
    <property type="entry name" value="NO2/SO3_Rdtase_4Fe4S_prot"/>
</dbReference>
<proteinExistence type="predicted"/>
<dbReference type="Proteomes" id="UP000215738">
    <property type="component" value="Unassembled WGS sequence"/>
</dbReference>
<keyword evidence="6" id="KW-1185">Reference proteome</keyword>
<sequence length="107" mass="12005">MHGVPTCPLAMVEAERVLPDFISELGNVMAKHQLGEVCIIMRITGCPNGCGRAMLVEIGLVGKAVGRYNLYIGSDRTGLHIPRLYKENITLEQIIQDRNWMHRLVYV</sequence>
<dbReference type="InterPro" id="IPR006066">
    <property type="entry name" value="NO2/SO3_Rdtase_FeS/sirohaem_BS"/>
</dbReference>
<comment type="caution">
    <text evidence="5">The sequence shown here is derived from an EMBL/GenBank/DDBJ whole genome shotgun (WGS) entry which is preliminary data.</text>
</comment>
<gene>
    <name evidence="5" type="ORF">CFY87_07385</name>
</gene>
<organism evidence="5 6">
    <name type="scientific">Actinobacillus seminis</name>
    <dbReference type="NCBI Taxonomy" id="722"/>
    <lineage>
        <taxon>Bacteria</taxon>
        <taxon>Pseudomonadati</taxon>
        <taxon>Pseudomonadota</taxon>
        <taxon>Gammaproteobacteria</taxon>
        <taxon>Pasteurellales</taxon>
        <taxon>Pasteurellaceae</taxon>
        <taxon>Actinobacillus</taxon>
    </lineage>
</organism>
<evidence type="ECO:0000313" key="5">
    <source>
        <dbReference type="EMBL" id="OZN24796.1"/>
    </source>
</evidence>
<evidence type="ECO:0008006" key="7">
    <source>
        <dbReference type="Google" id="ProtNLM"/>
    </source>
</evidence>
<dbReference type="PANTHER" id="PTHR11493:SF47">
    <property type="entry name" value="SULFITE REDUCTASE [NADPH] SUBUNIT BETA"/>
    <property type="match status" value="1"/>
</dbReference>
<evidence type="ECO:0000256" key="3">
    <source>
        <dbReference type="ARBA" id="ARBA00023004"/>
    </source>
</evidence>
<keyword evidence="1" id="KW-0004">4Fe-4S</keyword>
<dbReference type="PANTHER" id="PTHR11493">
    <property type="entry name" value="SULFITE REDUCTASE [NADPH] SUBUNIT BETA-RELATED"/>
    <property type="match status" value="1"/>
</dbReference>
<dbReference type="Gene3D" id="3.30.413.10">
    <property type="entry name" value="Sulfite Reductase Hemoprotein, domain 1"/>
    <property type="match status" value="1"/>
</dbReference>
<keyword evidence="2" id="KW-0479">Metal-binding</keyword>
<evidence type="ECO:0000313" key="6">
    <source>
        <dbReference type="Proteomes" id="UP000215738"/>
    </source>
</evidence>
<evidence type="ECO:0000256" key="1">
    <source>
        <dbReference type="ARBA" id="ARBA00022485"/>
    </source>
</evidence>
<evidence type="ECO:0000256" key="2">
    <source>
        <dbReference type="ARBA" id="ARBA00022723"/>
    </source>
</evidence>
<protein>
    <recommendedName>
        <fullName evidence="7">Assimilatory sulfite reductase (NADPH)</fullName>
    </recommendedName>
</protein>
<accession>A0ABX4FM33</accession>
<name>A0ABX4FM33_9PAST</name>